<name>A0A7J7I0S1_CAMSI</name>
<evidence type="ECO:0000259" key="1">
    <source>
        <dbReference type="Pfam" id="PF04765"/>
    </source>
</evidence>
<dbReference type="InterPro" id="IPR048354">
    <property type="entry name" value="TOD1_MUCI70_glycTrfase_dom"/>
</dbReference>
<dbReference type="EMBL" id="JACBKZ010000002">
    <property type="protein sequence ID" value="KAF5958663.1"/>
    <property type="molecule type" value="Genomic_DNA"/>
</dbReference>
<dbReference type="InterPro" id="IPR006852">
    <property type="entry name" value="TOD1_MUCI70"/>
</dbReference>
<reference evidence="3" key="1">
    <citation type="journal article" date="2020" name="Nat. Commun.">
        <title>Genome assembly of wild tea tree DASZ reveals pedigree and selection history of tea varieties.</title>
        <authorList>
            <person name="Zhang W."/>
            <person name="Zhang Y."/>
            <person name="Qiu H."/>
            <person name="Guo Y."/>
            <person name="Wan H."/>
            <person name="Zhang X."/>
            <person name="Scossa F."/>
            <person name="Alseekh S."/>
            <person name="Zhang Q."/>
            <person name="Wang P."/>
            <person name="Xu L."/>
            <person name="Schmidt M.H."/>
            <person name="Jia X."/>
            <person name="Li D."/>
            <person name="Zhu A."/>
            <person name="Guo F."/>
            <person name="Chen W."/>
            <person name="Ni D."/>
            <person name="Usadel B."/>
            <person name="Fernie A.R."/>
            <person name="Wen W."/>
        </authorList>
    </citation>
    <scope>NUCLEOTIDE SEQUENCE [LARGE SCALE GENOMIC DNA]</scope>
    <source>
        <strain evidence="3">cv. G240</strain>
    </source>
</reference>
<gene>
    <name evidence="2" type="ORF">HYC85_005888</name>
</gene>
<keyword evidence="3" id="KW-1185">Reference proteome</keyword>
<evidence type="ECO:0000313" key="2">
    <source>
        <dbReference type="EMBL" id="KAF5958663.1"/>
    </source>
</evidence>
<sequence>MFLDKQTLLKLSTDGNVLDERVCIGLWRIVIVRNLPYKDMHKTGKVPKFLSHRLFPSSRYSIWLASKMRLQTDPMLIIEFFLWQTRLEYAISNHYTRHCVWKEVHQNNRLNKYNHTAIDEHFAYTLKLKRSNPERPFFLNMFKVGNY</sequence>
<dbReference type="AlphaFoldDB" id="A0A7J7I0S1"/>
<dbReference type="PANTHER" id="PTHR12956:SF27">
    <property type="entry name" value="TRANSMEMBRANE PROTEIN"/>
    <property type="match status" value="1"/>
</dbReference>
<reference evidence="2 3" key="2">
    <citation type="submission" date="2020-07" db="EMBL/GenBank/DDBJ databases">
        <title>Genome assembly of wild tea tree DASZ reveals pedigree and selection history of tea varieties.</title>
        <authorList>
            <person name="Zhang W."/>
        </authorList>
    </citation>
    <scope>NUCLEOTIDE SEQUENCE [LARGE SCALE GENOMIC DNA]</scope>
    <source>
        <strain evidence="3">cv. G240</strain>
        <tissue evidence="2">Leaf</tissue>
    </source>
</reference>
<protein>
    <recommendedName>
        <fullName evidence="1">TOD1/MUCI70 glycosyltransferase-like domain-containing protein</fullName>
    </recommendedName>
</protein>
<comment type="caution">
    <text evidence="2">The sequence shown here is derived from an EMBL/GenBank/DDBJ whole genome shotgun (WGS) entry which is preliminary data.</text>
</comment>
<dbReference type="Proteomes" id="UP000593564">
    <property type="component" value="Unassembled WGS sequence"/>
</dbReference>
<dbReference type="Pfam" id="PF04765">
    <property type="entry name" value="TOD1_MUCI70"/>
    <property type="match status" value="1"/>
</dbReference>
<organism evidence="2 3">
    <name type="scientific">Camellia sinensis</name>
    <name type="common">Tea plant</name>
    <name type="synonym">Thea sinensis</name>
    <dbReference type="NCBI Taxonomy" id="4442"/>
    <lineage>
        <taxon>Eukaryota</taxon>
        <taxon>Viridiplantae</taxon>
        <taxon>Streptophyta</taxon>
        <taxon>Embryophyta</taxon>
        <taxon>Tracheophyta</taxon>
        <taxon>Spermatophyta</taxon>
        <taxon>Magnoliopsida</taxon>
        <taxon>eudicotyledons</taxon>
        <taxon>Gunneridae</taxon>
        <taxon>Pentapetalae</taxon>
        <taxon>asterids</taxon>
        <taxon>Ericales</taxon>
        <taxon>Theaceae</taxon>
        <taxon>Camellia</taxon>
    </lineage>
</organism>
<accession>A0A7J7I0S1</accession>
<evidence type="ECO:0000313" key="3">
    <source>
        <dbReference type="Proteomes" id="UP000593564"/>
    </source>
</evidence>
<proteinExistence type="predicted"/>
<dbReference type="PANTHER" id="PTHR12956">
    <property type="entry name" value="ALKALINE CERAMIDASE-RELATED"/>
    <property type="match status" value="1"/>
</dbReference>
<feature type="domain" description="TOD1/MUCI70 glycosyltransferase-like" evidence="1">
    <location>
        <begin position="1"/>
        <end position="123"/>
    </location>
</feature>